<keyword evidence="3" id="KW-1185">Reference proteome</keyword>
<dbReference type="AlphaFoldDB" id="A0A176VR55"/>
<dbReference type="EMBL" id="LVLJ01002842">
    <property type="protein sequence ID" value="OAE23368.1"/>
    <property type="molecule type" value="Genomic_DNA"/>
</dbReference>
<proteinExistence type="predicted"/>
<evidence type="ECO:0000313" key="3">
    <source>
        <dbReference type="Proteomes" id="UP000077202"/>
    </source>
</evidence>
<name>A0A176VR55_MARPO</name>
<feature type="compositionally biased region" description="Basic and acidic residues" evidence="1">
    <location>
        <begin position="337"/>
        <end position="351"/>
    </location>
</feature>
<feature type="region of interest" description="Disordered" evidence="1">
    <location>
        <begin position="285"/>
        <end position="366"/>
    </location>
</feature>
<evidence type="ECO:0000256" key="1">
    <source>
        <dbReference type="SAM" id="MobiDB-lite"/>
    </source>
</evidence>
<organism evidence="2 3">
    <name type="scientific">Marchantia polymorpha subsp. ruderalis</name>
    <dbReference type="NCBI Taxonomy" id="1480154"/>
    <lineage>
        <taxon>Eukaryota</taxon>
        <taxon>Viridiplantae</taxon>
        <taxon>Streptophyta</taxon>
        <taxon>Embryophyta</taxon>
        <taxon>Marchantiophyta</taxon>
        <taxon>Marchantiopsida</taxon>
        <taxon>Marchantiidae</taxon>
        <taxon>Marchantiales</taxon>
        <taxon>Marchantiaceae</taxon>
        <taxon>Marchantia</taxon>
    </lineage>
</organism>
<accession>A0A176VR55</accession>
<dbReference type="Proteomes" id="UP000077202">
    <property type="component" value="Unassembled WGS sequence"/>
</dbReference>
<reference evidence="2" key="1">
    <citation type="submission" date="2016-03" db="EMBL/GenBank/DDBJ databases">
        <title>Mechanisms controlling the formation of the plant cell surface in tip-growing cells are functionally conserved among land plants.</title>
        <authorList>
            <person name="Honkanen S."/>
            <person name="Jones V.A."/>
            <person name="Morieri G."/>
            <person name="Champion C."/>
            <person name="Hetherington A.J."/>
            <person name="Kelly S."/>
            <person name="Saint-Marcoux D."/>
            <person name="Proust H."/>
            <person name="Prescott H."/>
            <person name="Dolan L."/>
        </authorList>
    </citation>
    <scope>NUCLEOTIDE SEQUENCE [LARGE SCALE GENOMIC DNA]</scope>
    <source>
        <tissue evidence="2">Whole gametophyte</tissue>
    </source>
</reference>
<comment type="caution">
    <text evidence="2">The sequence shown here is derived from an EMBL/GenBank/DDBJ whole genome shotgun (WGS) entry which is preliminary data.</text>
</comment>
<evidence type="ECO:0000313" key="2">
    <source>
        <dbReference type="EMBL" id="OAE23368.1"/>
    </source>
</evidence>
<sequence length="366" mass="41105">MRLGRSRRFRLGRAPLATGPFVRCLWRCAFGADASRGSVAEDVRSMRSERLCHRKNDPVTLFAFGPMPSAVGFFAPTPSALAPPSSLGFAFGGRNAFASRMLLRQKKKRQRSRMKSVPLPRAPSAVSDWEQVLGRCAGEEGDLLFECESVQVTKEEEISFGALFKNSKSSKNGYKTCDYKDRMRRNVVEALLQILQLHRTTYMTSCQVRFVELALTGTPIHRARILRKATRQHAQDKKGGSINHLSPFLINFYRSMVCLTASERVQFSLLSRSNPGRYVKDVEVDNDTDETLTCTPPARPRAEEEPRAIRVPRKRKWDGEADQSQREVPVAPARSRAIHEPSSRPKQEARKLVLLASSADTGRAVE</sequence>
<gene>
    <name evidence="2" type="ORF">AXG93_1660s1270</name>
</gene>
<protein>
    <submittedName>
        <fullName evidence="2">Uncharacterized protein</fullName>
    </submittedName>
</protein>